<feature type="compositionally biased region" description="Low complexity" evidence="1">
    <location>
        <begin position="286"/>
        <end position="304"/>
    </location>
</feature>
<feature type="compositionally biased region" description="Polar residues" evidence="1">
    <location>
        <begin position="246"/>
        <end position="260"/>
    </location>
</feature>
<dbReference type="eggNOG" id="ENOG502RXV1">
    <property type="taxonomic scope" value="Eukaryota"/>
</dbReference>
<organism evidence="4 5">
    <name type="scientific">Kluyveromyces lactis (strain ATCC 8585 / CBS 2359 / DSM 70799 / NBRC 1267 / NRRL Y-1140 / WM37)</name>
    <name type="common">Yeast</name>
    <name type="synonym">Candida sphaerica</name>
    <dbReference type="NCBI Taxonomy" id="284590"/>
    <lineage>
        <taxon>Eukaryota</taxon>
        <taxon>Fungi</taxon>
        <taxon>Dikarya</taxon>
        <taxon>Ascomycota</taxon>
        <taxon>Saccharomycotina</taxon>
        <taxon>Saccharomycetes</taxon>
        <taxon>Saccharomycetales</taxon>
        <taxon>Saccharomycetaceae</taxon>
        <taxon>Kluyveromyces</taxon>
    </lineage>
</organism>
<accession>Q6CMI6</accession>
<evidence type="ECO:0000259" key="3">
    <source>
        <dbReference type="PROSITE" id="PS51294"/>
    </source>
</evidence>
<feature type="compositionally biased region" description="Polar residues" evidence="1">
    <location>
        <begin position="512"/>
        <end position="523"/>
    </location>
</feature>
<dbReference type="STRING" id="284590.Q6CMI6"/>
<evidence type="ECO:0000313" key="5">
    <source>
        <dbReference type="Proteomes" id="UP000000598"/>
    </source>
</evidence>
<feature type="compositionally biased region" description="Polar residues" evidence="1">
    <location>
        <begin position="305"/>
        <end position="332"/>
    </location>
</feature>
<feature type="region of interest" description="Disordered" evidence="1">
    <location>
        <begin position="95"/>
        <end position="153"/>
    </location>
</feature>
<dbReference type="InterPro" id="IPR001005">
    <property type="entry name" value="SANT/Myb"/>
</dbReference>
<dbReference type="CDD" id="cd00167">
    <property type="entry name" value="SANT"/>
    <property type="match status" value="1"/>
</dbReference>
<dbReference type="EMBL" id="CR382125">
    <property type="protein sequence ID" value="CAG99940.1"/>
    <property type="molecule type" value="Genomic_DNA"/>
</dbReference>
<feature type="compositionally biased region" description="Low complexity" evidence="1">
    <location>
        <begin position="423"/>
        <end position="435"/>
    </location>
</feature>
<dbReference type="PaxDb" id="284590-Q6CMI6"/>
<proteinExistence type="predicted"/>
<evidence type="ECO:0000259" key="2">
    <source>
        <dbReference type="PROSITE" id="PS50090"/>
    </source>
</evidence>
<dbReference type="GeneID" id="2894709"/>
<dbReference type="HOGENOM" id="CLU_018984_0_0_1"/>
<reference evidence="4 5" key="1">
    <citation type="journal article" date="2004" name="Nature">
        <title>Genome evolution in yeasts.</title>
        <authorList>
            <consortium name="Genolevures"/>
            <person name="Dujon B."/>
            <person name="Sherman D."/>
            <person name="Fischer G."/>
            <person name="Durrens P."/>
            <person name="Casaregola S."/>
            <person name="Lafontaine I."/>
            <person name="de Montigny J."/>
            <person name="Marck C."/>
            <person name="Neuveglise C."/>
            <person name="Talla E."/>
            <person name="Goffard N."/>
            <person name="Frangeul L."/>
            <person name="Aigle M."/>
            <person name="Anthouard V."/>
            <person name="Babour A."/>
            <person name="Barbe V."/>
            <person name="Barnay S."/>
            <person name="Blanchin S."/>
            <person name="Beckerich J.M."/>
            <person name="Beyne E."/>
            <person name="Bleykasten C."/>
            <person name="Boisrame A."/>
            <person name="Boyer J."/>
            <person name="Cattolico L."/>
            <person name="Confanioleri F."/>
            <person name="de Daruvar A."/>
            <person name="Despons L."/>
            <person name="Fabre E."/>
            <person name="Fairhead C."/>
            <person name="Ferry-Dumazet H."/>
            <person name="Groppi A."/>
            <person name="Hantraye F."/>
            <person name="Hennequin C."/>
            <person name="Jauniaux N."/>
            <person name="Joyet P."/>
            <person name="Kachouri R."/>
            <person name="Kerrest A."/>
            <person name="Koszul R."/>
            <person name="Lemaire M."/>
            <person name="Lesur I."/>
            <person name="Ma L."/>
            <person name="Muller H."/>
            <person name="Nicaud J.M."/>
            <person name="Nikolski M."/>
            <person name="Oztas S."/>
            <person name="Ozier-Kalogeropoulos O."/>
            <person name="Pellenz S."/>
            <person name="Potier S."/>
            <person name="Richard G.F."/>
            <person name="Straub M.L."/>
            <person name="Suleau A."/>
            <person name="Swennene D."/>
            <person name="Tekaia F."/>
            <person name="Wesolowski-Louvel M."/>
            <person name="Westhof E."/>
            <person name="Wirth B."/>
            <person name="Zeniou-Meyer M."/>
            <person name="Zivanovic I."/>
            <person name="Bolotin-Fukuhara M."/>
            <person name="Thierry A."/>
            <person name="Bouchier C."/>
            <person name="Caudron B."/>
            <person name="Scarpelli C."/>
            <person name="Gaillardin C."/>
            <person name="Weissenbach J."/>
            <person name="Wincker P."/>
            <person name="Souciet J.L."/>
        </authorList>
    </citation>
    <scope>NUCLEOTIDE SEQUENCE [LARGE SCALE GENOMIC DNA]</scope>
    <source>
        <strain evidence="5">ATCC 8585 / CBS 2359 / DSM 70799 / NBRC 1267 / NRRL Y-1140 / WM37</strain>
    </source>
</reference>
<feature type="compositionally biased region" description="Polar residues" evidence="1">
    <location>
        <begin position="481"/>
        <end position="492"/>
    </location>
</feature>
<protein>
    <submittedName>
        <fullName evidence="4">KLLA0E19933p</fullName>
    </submittedName>
</protein>
<dbReference type="OMA" id="GWKEIAH"/>
<feature type="domain" description="Myb-like" evidence="2">
    <location>
        <begin position="7"/>
        <end position="57"/>
    </location>
</feature>
<dbReference type="Proteomes" id="UP000000598">
    <property type="component" value="Chromosome E"/>
</dbReference>
<dbReference type="AlphaFoldDB" id="Q6CMI6"/>
<dbReference type="InParanoid" id="Q6CMI6"/>
<dbReference type="InterPro" id="IPR009057">
    <property type="entry name" value="Homeodomain-like_sf"/>
</dbReference>
<dbReference type="SUPFAM" id="SSF46689">
    <property type="entry name" value="Homeodomain-like"/>
    <property type="match status" value="1"/>
</dbReference>
<feature type="region of interest" description="Disordered" evidence="1">
    <location>
        <begin position="418"/>
        <end position="456"/>
    </location>
</feature>
<feature type="region of interest" description="Disordered" evidence="1">
    <location>
        <begin position="246"/>
        <end position="333"/>
    </location>
</feature>
<gene>
    <name evidence="4" type="ORF">KLLA0_E19933g</name>
</gene>
<evidence type="ECO:0000256" key="1">
    <source>
        <dbReference type="SAM" id="MobiDB-lite"/>
    </source>
</evidence>
<evidence type="ECO:0000313" key="4">
    <source>
        <dbReference type="EMBL" id="CAG99940.1"/>
    </source>
</evidence>
<sequence>MTAPKNVSSRTPSSWEPQDDVLLRHLKEVKRLGWKDIAQYFTNRTPNACQFRWRRLKSGSLKTVKSPEEEDEEEDELLNVTVPVLAPMAVSAGPTLSAESLNTGSSSTAKKNTAKKSSSTGPMPMPMPIPTSKVTNSAVLSSPHGLNGSGSATNNNNSNMGVFSSSAATAGSSVLSVNGLAHSGSLSKSPFSTASPAPHGKFIKPRSSSHSQDAPPNMPHFNDQEENFGFIPKVFIKSRRGSAVVVNNTPQSNLPNLASTKSRKNSFSSRSRRSSFNVASDRHFIPMSSNGSSRRSSVVVMPSSTLPASSANPRRESFTTNPSMSRRNSVSQFRRESMQAGFIDMPIKQSSQPPPSSVCAVGSFNGFAKPWSGDEDKLLVEKRQRYHLSIDELSILLPHRSEQEIQWRMDSLHITPSDAVSTASPSANVNQSSSSDEVHSTYSPDTAVEEHDDIDDVDVDVEIVGRMEDSIAPTQLRDESPTFSQTSSTGSSARERSPVFSPDAHSLRDHSPTISDVNNSSFYGNRMPASVPKQILQTQASNEQTPQFTPNSSQSPQPPQNHRLPQVPTQPLPSLNTIFKHIV</sequence>
<dbReference type="InterPro" id="IPR017930">
    <property type="entry name" value="Myb_dom"/>
</dbReference>
<feature type="region of interest" description="Disordered" evidence="1">
    <location>
        <begin position="468"/>
        <end position="575"/>
    </location>
</feature>
<feature type="compositionally biased region" description="Low complexity" evidence="1">
    <location>
        <begin position="544"/>
        <end position="555"/>
    </location>
</feature>
<dbReference type="Gene3D" id="1.10.10.60">
    <property type="entry name" value="Homeodomain-like"/>
    <property type="match status" value="1"/>
</dbReference>
<dbReference type="PROSITE" id="PS50090">
    <property type="entry name" value="MYB_LIKE"/>
    <property type="match status" value="1"/>
</dbReference>
<dbReference type="PROSITE" id="PS51294">
    <property type="entry name" value="HTH_MYB"/>
    <property type="match status" value="1"/>
</dbReference>
<feature type="compositionally biased region" description="Low complexity" evidence="1">
    <location>
        <begin position="102"/>
        <end position="122"/>
    </location>
</feature>
<feature type="region of interest" description="Disordered" evidence="1">
    <location>
        <begin position="185"/>
        <end position="225"/>
    </location>
</feature>
<feature type="domain" description="HTH myb-type" evidence="3">
    <location>
        <begin position="14"/>
        <end position="61"/>
    </location>
</feature>
<feature type="compositionally biased region" description="Low complexity" evidence="1">
    <location>
        <begin position="265"/>
        <end position="277"/>
    </location>
</feature>
<dbReference type="RefSeq" id="XP_454853.1">
    <property type="nucleotide sequence ID" value="XM_454853.1"/>
</dbReference>
<name>Q6CMI6_KLULA</name>
<dbReference type="SMART" id="SM00717">
    <property type="entry name" value="SANT"/>
    <property type="match status" value="2"/>
</dbReference>
<dbReference type="FunCoup" id="Q6CMI6">
    <property type="interactions" value="222"/>
</dbReference>
<keyword evidence="5" id="KW-1185">Reference proteome</keyword>
<dbReference type="KEGG" id="kla:KLLA0_E19933g"/>
<feature type="compositionally biased region" description="Polar residues" evidence="1">
    <location>
        <begin position="185"/>
        <end position="195"/>
    </location>
</feature>
<dbReference type="Pfam" id="PF13921">
    <property type="entry name" value="Myb_DNA-bind_6"/>
    <property type="match status" value="1"/>
</dbReference>